<gene>
    <name evidence="1" type="ORF">CTHT_0024490</name>
</gene>
<dbReference type="GeneID" id="18256487"/>
<dbReference type="AlphaFoldDB" id="G0S5E2"/>
<organism evidence="2">
    <name type="scientific">Chaetomium thermophilum (strain DSM 1495 / CBS 144.50 / IMI 039719)</name>
    <name type="common">Thermochaetoides thermophila</name>
    <dbReference type="NCBI Taxonomy" id="759272"/>
    <lineage>
        <taxon>Eukaryota</taxon>
        <taxon>Fungi</taxon>
        <taxon>Dikarya</taxon>
        <taxon>Ascomycota</taxon>
        <taxon>Pezizomycotina</taxon>
        <taxon>Sordariomycetes</taxon>
        <taxon>Sordariomycetidae</taxon>
        <taxon>Sordariales</taxon>
        <taxon>Chaetomiaceae</taxon>
        <taxon>Thermochaetoides</taxon>
    </lineage>
</organism>
<sequence>MPQTQPHNLRHYAYVSRMRKLISFLKRIVKDDQDSGEVIVLIDWIESGGFKGIGDDCASDYDAQHENGNEDMAMGDTFLQDTIIEDAWEF</sequence>
<dbReference type="HOGENOM" id="CLU_2440650_0_0_1"/>
<evidence type="ECO:0000313" key="2">
    <source>
        <dbReference type="Proteomes" id="UP000008066"/>
    </source>
</evidence>
<keyword evidence="2" id="KW-1185">Reference proteome</keyword>
<evidence type="ECO:0000313" key="1">
    <source>
        <dbReference type="EMBL" id="EGS20615.1"/>
    </source>
</evidence>
<accession>G0S5E2</accession>
<reference evidence="1 2" key="1">
    <citation type="journal article" date="2011" name="Cell">
        <title>Insight into structure and assembly of the nuclear pore complex by utilizing the genome of a eukaryotic thermophile.</title>
        <authorList>
            <person name="Amlacher S."/>
            <person name="Sarges P."/>
            <person name="Flemming D."/>
            <person name="van Noort V."/>
            <person name="Kunze R."/>
            <person name="Devos D.P."/>
            <person name="Arumugam M."/>
            <person name="Bork P."/>
            <person name="Hurt E."/>
        </authorList>
    </citation>
    <scope>NUCLEOTIDE SEQUENCE [LARGE SCALE GENOMIC DNA]</scope>
    <source>
        <strain evidence="2">DSM 1495 / CBS 144.50 / IMI 039719</strain>
    </source>
</reference>
<dbReference type="KEGG" id="cthr:CTHT_0024490"/>
<dbReference type="RefSeq" id="XP_006692911.1">
    <property type="nucleotide sequence ID" value="XM_006692848.1"/>
</dbReference>
<dbReference type="EMBL" id="GL988041">
    <property type="protein sequence ID" value="EGS20615.1"/>
    <property type="molecule type" value="Genomic_DNA"/>
</dbReference>
<name>G0S5E2_CHATD</name>
<proteinExistence type="predicted"/>
<protein>
    <submittedName>
        <fullName evidence="1">Uncharacterized protein</fullName>
    </submittedName>
</protein>
<dbReference type="Proteomes" id="UP000008066">
    <property type="component" value="Unassembled WGS sequence"/>
</dbReference>